<protein>
    <submittedName>
        <fullName evidence="1">Uncharacterized protein</fullName>
    </submittedName>
</protein>
<evidence type="ECO:0000313" key="2">
    <source>
        <dbReference type="Proteomes" id="UP001500190"/>
    </source>
</evidence>
<comment type="caution">
    <text evidence="1">The sequence shown here is derived from an EMBL/GenBank/DDBJ whole genome shotgun (WGS) entry which is preliminary data.</text>
</comment>
<gene>
    <name evidence="1" type="ORF">GCM10009742_43660</name>
</gene>
<evidence type="ECO:0000313" key="1">
    <source>
        <dbReference type="EMBL" id="GAA1592150.1"/>
    </source>
</evidence>
<sequence>MTAGKFRKGDLTRRGQVVGSWQHPLDRVVDCPPSDEFEGFRSWCRTIDNMLS</sequence>
<proteinExistence type="predicted"/>
<dbReference type="EMBL" id="BAAAND010000007">
    <property type="protein sequence ID" value="GAA1592150.1"/>
    <property type="molecule type" value="Genomic_DNA"/>
</dbReference>
<dbReference type="Proteomes" id="UP001500190">
    <property type="component" value="Unassembled WGS sequence"/>
</dbReference>
<accession>A0ABP4PV27</accession>
<organism evidence="1 2">
    <name type="scientific">Kribbella karoonensis</name>
    <dbReference type="NCBI Taxonomy" id="324851"/>
    <lineage>
        <taxon>Bacteria</taxon>
        <taxon>Bacillati</taxon>
        <taxon>Actinomycetota</taxon>
        <taxon>Actinomycetes</taxon>
        <taxon>Propionibacteriales</taxon>
        <taxon>Kribbellaceae</taxon>
        <taxon>Kribbella</taxon>
    </lineage>
</organism>
<keyword evidence="2" id="KW-1185">Reference proteome</keyword>
<reference evidence="2" key="1">
    <citation type="journal article" date="2019" name="Int. J. Syst. Evol. Microbiol.">
        <title>The Global Catalogue of Microorganisms (GCM) 10K type strain sequencing project: providing services to taxonomists for standard genome sequencing and annotation.</title>
        <authorList>
            <consortium name="The Broad Institute Genomics Platform"/>
            <consortium name="The Broad Institute Genome Sequencing Center for Infectious Disease"/>
            <person name="Wu L."/>
            <person name="Ma J."/>
        </authorList>
    </citation>
    <scope>NUCLEOTIDE SEQUENCE [LARGE SCALE GENOMIC DNA]</scope>
    <source>
        <strain evidence="2">JCM 14304</strain>
    </source>
</reference>
<name>A0ABP4PV27_9ACTN</name>
<dbReference type="RefSeq" id="WP_344194154.1">
    <property type="nucleotide sequence ID" value="NZ_BAAAND010000007.1"/>
</dbReference>